<evidence type="ECO:0000259" key="1">
    <source>
        <dbReference type="Pfam" id="PF00085"/>
    </source>
</evidence>
<organism evidence="2 3">
    <name type="scientific">Tigheibacillus halophilus</name>
    <dbReference type="NCBI Taxonomy" id="361280"/>
    <lineage>
        <taxon>Bacteria</taxon>
        <taxon>Bacillati</taxon>
        <taxon>Bacillota</taxon>
        <taxon>Bacilli</taxon>
        <taxon>Bacillales</taxon>
        <taxon>Bacillaceae</taxon>
        <taxon>Tigheibacillus</taxon>
    </lineage>
</organism>
<dbReference type="RefSeq" id="WP_390355894.1">
    <property type="nucleotide sequence ID" value="NZ_JBHUIZ010000012.1"/>
</dbReference>
<dbReference type="InterPro" id="IPR036249">
    <property type="entry name" value="Thioredoxin-like_sf"/>
</dbReference>
<name>A0ABU5C6Y7_9BACI</name>
<feature type="domain" description="Thioredoxin" evidence="1">
    <location>
        <begin position="23"/>
        <end position="76"/>
    </location>
</feature>
<gene>
    <name evidence="2" type="ORF">RWE15_12535</name>
</gene>
<protein>
    <submittedName>
        <fullName evidence="2">Thioredoxin</fullName>
    </submittedName>
</protein>
<dbReference type="EMBL" id="JAWDIP010000003">
    <property type="protein sequence ID" value="MDY0395097.1"/>
    <property type="molecule type" value="Genomic_DNA"/>
</dbReference>
<reference evidence="2 3" key="1">
    <citation type="submission" date="2023-10" db="EMBL/GenBank/DDBJ databases">
        <title>Virgibacillus halophilus 5B73C genome.</title>
        <authorList>
            <person name="Miliotis G."/>
            <person name="Sengupta P."/>
            <person name="Hameed A."/>
            <person name="Chuvochina M."/>
            <person name="Mcdonagh F."/>
            <person name="Simpson A.C."/>
            <person name="Singh N.K."/>
            <person name="Rekha P.D."/>
            <person name="Raman K."/>
            <person name="Hugenholtz P."/>
            <person name="Venkateswaran K."/>
        </authorList>
    </citation>
    <scope>NUCLEOTIDE SEQUENCE [LARGE SCALE GENOMIC DNA]</scope>
    <source>
        <strain evidence="2 3">5B73C</strain>
    </source>
</reference>
<evidence type="ECO:0000313" key="3">
    <source>
        <dbReference type="Proteomes" id="UP001281447"/>
    </source>
</evidence>
<dbReference type="InterPro" id="IPR013766">
    <property type="entry name" value="Thioredoxin_domain"/>
</dbReference>
<comment type="caution">
    <text evidence="2">The sequence shown here is derived from an EMBL/GenBank/DDBJ whole genome shotgun (WGS) entry which is preliminary data.</text>
</comment>
<dbReference type="SUPFAM" id="SSF52833">
    <property type="entry name" value="Thioredoxin-like"/>
    <property type="match status" value="1"/>
</dbReference>
<evidence type="ECO:0000313" key="2">
    <source>
        <dbReference type="EMBL" id="MDY0395097.1"/>
    </source>
</evidence>
<dbReference type="Pfam" id="PF00085">
    <property type="entry name" value="Thioredoxin"/>
    <property type="match status" value="1"/>
</dbReference>
<accession>A0ABU5C6Y7</accession>
<dbReference type="Proteomes" id="UP001281447">
    <property type="component" value="Unassembled WGS sequence"/>
</dbReference>
<sequence length="88" mass="9907">MRLLKFETVSCPRCALVSKFLLDHHVTFESIDAVKQPEKAEAYLVTSVPTMILFAENGMEIMRSTGVNPPELIQMIEIMSQEGTLNHV</sequence>
<keyword evidence="3" id="KW-1185">Reference proteome</keyword>
<dbReference type="Gene3D" id="3.40.30.10">
    <property type="entry name" value="Glutaredoxin"/>
    <property type="match status" value="1"/>
</dbReference>
<proteinExistence type="predicted"/>